<accession>A0A914NWE6</accession>
<evidence type="ECO:0000313" key="2">
    <source>
        <dbReference type="WBParaSite" id="Minc3s10914g44462"/>
    </source>
</evidence>
<keyword evidence="1" id="KW-1185">Reference proteome</keyword>
<proteinExistence type="predicted"/>
<organism evidence="1 2">
    <name type="scientific">Meloidogyne incognita</name>
    <name type="common">Southern root-knot nematode worm</name>
    <name type="synonym">Oxyuris incognita</name>
    <dbReference type="NCBI Taxonomy" id="6306"/>
    <lineage>
        <taxon>Eukaryota</taxon>
        <taxon>Metazoa</taxon>
        <taxon>Ecdysozoa</taxon>
        <taxon>Nematoda</taxon>
        <taxon>Chromadorea</taxon>
        <taxon>Rhabditida</taxon>
        <taxon>Tylenchina</taxon>
        <taxon>Tylenchomorpha</taxon>
        <taxon>Tylenchoidea</taxon>
        <taxon>Meloidogynidae</taxon>
        <taxon>Meloidogyninae</taxon>
        <taxon>Meloidogyne</taxon>
        <taxon>Meloidogyne incognita group</taxon>
    </lineage>
</organism>
<evidence type="ECO:0000313" key="1">
    <source>
        <dbReference type="Proteomes" id="UP000887563"/>
    </source>
</evidence>
<dbReference type="GO" id="GO:0005992">
    <property type="term" value="P:trehalose biosynthetic process"/>
    <property type="evidence" value="ECO:0007669"/>
    <property type="project" value="InterPro"/>
</dbReference>
<dbReference type="GO" id="GO:0003825">
    <property type="term" value="F:alpha,alpha-trehalose-phosphate synthase (UDP-forming) activity"/>
    <property type="evidence" value="ECO:0007669"/>
    <property type="project" value="TreeGrafter"/>
</dbReference>
<dbReference type="Pfam" id="PF00982">
    <property type="entry name" value="Glyco_transf_20"/>
    <property type="match status" value="1"/>
</dbReference>
<dbReference type="SUPFAM" id="SSF53756">
    <property type="entry name" value="UDP-Glycosyltransferase/glycogen phosphorylase"/>
    <property type="match status" value="1"/>
</dbReference>
<dbReference type="WBParaSite" id="Minc3s10914g44462">
    <property type="protein sequence ID" value="Minc3s10914g44462"/>
    <property type="gene ID" value="Minc3s10914g44462"/>
</dbReference>
<protein>
    <submittedName>
        <fullName evidence="2">Trehalose-6-phosphate synthase</fullName>
    </submittedName>
</protein>
<reference evidence="2" key="1">
    <citation type="submission" date="2022-11" db="UniProtKB">
        <authorList>
            <consortium name="WormBaseParasite"/>
        </authorList>
    </citation>
    <scope>IDENTIFICATION</scope>
</reference>
<dbReference type="PANTHER" id="PTHR10788:SF106">
    <property type="entry name" value="BCDNA.GH08860"/>
    <property type="match status" value="1"/>
</dbReference>
<dbReference type="InterPro" id="IPR001830">
    <property type="entry name" value="Glyco_trans_20"/>
</dbReference>
<sequence length="69" mass="8517">MKQSLYAYKNVNKQFAQTIFDLERTENDFIWIQDYHLMLVGSYLRQMENKNNFKNKKPMELGFFLHYPF</sequence>
<dbReference type="Proteomes" id="UP000887563">
    <property type="component" value="Unplaced"/>
</dbReference>
<dbReference type="Gene3D" id="3.40.50.2000">
    <property type="entry name" value="Glycogen Phosphorylase B"/>
    <property type="match status" value="1"/>
</dbReference>
<name>A0A914NWE6_MELIC</name>
<dbReference type="PANTHER" id="PTHR10788">
    <property type="entry name" value="TREHALOSE-6-PHOSPHATE SYNTHASE"/>
    <property type="match status" value="1"/>
</dbReference>
<dbReference type="AlphaFoldDB" id="A0A914NWE6"/>